<dbReference type="Proteomes" id="UP000606922">
    <property type="component" value="Unassembled WGS sequence"/>
</dbReference>
<keyword evidence="9" id="KW-1185">Reference proteome</keyword>
<organism evidence="8 9">
    <name type="scientific">Conyzicola nivalis</name>
    <dbReference type="NCBI Taxonomy" id="1477021"/>
    <lineage>
        <taxon>Bacteria</taxon>
        <taxon>Bacillati</taxon>
        <taxon>Actinomycetota</taxon>
        <taxon>Actinomycetes</taxon>
        <taxon>Micrococcales</taxon>
        <taxon>Microbacteriaceae</taxon>
        <taxon>Conyzicola</taxon>
    </lineage>
</organism>
<dbReference type="EMBL" id="BMGB01000001">
    <property type="protein sequence ID" value="GGB06059.1"/>
    <property type="molecule type" value="Genomic_DNA"/>
</dbReference>
<comment type="subcellular location">
    <subcellularLocation>
        <location evidence="1">Cell membrane</location>
        <topology evidence="1">Multi-pass membrane protein</topology>
    </subcellularLocation>
</comment>
<evidence type="ECO:0000259" key="7">
    <source>
        <dbReference type="Pfam" id="PF13396"/>
    </source>
</evidence>
<keyword evidence="3 6" id="KW-0812">Transmembrane</keyword>
<dbReference type="InterPro" id="IPR027379">
    <property type="entry name" value="CLS_N"/>
</dbReference>
<comment type="caution">
    <text evidence="8">The sequence shown here is derived from an EMBL/GenBank/DDBJ whole genome shotgun (WGS) entry which is preliminary data.</text>
</comment>
<name>A0A916WK99_9MICO</name>
<reference evidence="8" key="1">
    <citation type="journal article" date="2014" name="Int. J. Syst. Evol. Microbiol.">
        <title>Complete genome sequence of Corynebacterium casei LMG S-19264T (=DSM 44701T), isolated from a smear-ripened cheese.</title>
        <authorList>
            <consortium name="US DOE Joint Genome Institute (JGI-PGF)"/>
            <person name="Walter F."/>
            <person name="Albersmeier A."/>
            <person name="Kalinowski J."/>
            <person name="Ruckert C."/>
        </authorList>
    </citation>
    <scope>NUCLEOTIDE SEQUENCE</scope>
    <source>
        <strain evidence="8">CGMCC 1.12813</strain>
    </source>
</reference>
<evidence type="ECO:0000256" key="4">
    <source>
        <dbReference type="ARBA" id="ARBA00022989"/>
    </source>
</evidence>
<dbReference type="RefSeq" id="WP_188510553.1">
    <property type="nucleotide sequence ID" value="NZ_BMGB01000001.1"/>
</dbReference>
<proteinExistence type="predicted"/>
<dbReference type="Pfam" id="PF13396">
    <property type="entry name" value="PLDc_N"/>
    <property type="match status" value="1"/>
</dbReference>
<evidence type="ECO:0000256" key="5">
    <source>
        <dbReference type="ARBA" id="ARBA00023136"/>
    </source>
</evidence>
<evidence type="ECO:0000256" key="2">
    <source>
        <dbReference type="ARBA" id="ARBA00022475"/>
    </source>
</evidence>
<sequence>MVSDVEMWHEMSLGDDAMVDFDHPVDRIIAGLLAMRPRRRRTVPPARLVWAGAAFVLPIAGSLIWLIARGESK</sequence>
<keyword evidence="2" id="KW-1003">Cell membrane</keyword>
<evidence type="ECO:0000256" key="1">
    <source>
        <dbReference type="ARBA" id="ARBA00004651"/>
    </source>
</evidence>
<keyword evidence="4 6" id="KW-1133">Transmembrane helix</keyword>
<evidence type="ECO:0000313" key="8">
    <source>
        <dbReference type="EMBL" id="GGB06059.1"/>
    </source>
</evidence>
<feature type="domain" description="Cardiolipin synthase N-terminal" evidence="7">
    <location>
        <begin position="40"/>
        <end position="69"/>
    </location>
</feature>
<evidence type="ECO:0000256" key="6">
    <source>
        <dbReference type="SAM" id="Phobius"/>
    </source>
</evidence>
<gene>
    <name evidence="8" type="ORF">GCM10010979_20960</name>
</gene>
<keyword evidence="5 6" id="KW-0472">Membrane</keyword>
<feature type="transmembrane region" description="Helical" evidence="6">
    <location>
        <begin position="48"/>
        <end position="68"/>
    </location>
</feature>
<evidence type="ECO:0000256" key="3">
    <source>
        <dbReference type="ARBA" id="ARBA00022692"/>
    </source>
</evidence>
<protein>
    <recommendedName>
        <fullName evidence="7">Cardiolipin synthase N-terminal domain-containing protein</fullName>
    </recommendedName>
</protein>
<accession>A0A916WK99</accession>
<dbReference type="AlphaFoldDB" id="A0A916WK99"/>
<reference evidence="8" key="2">
    <citation type="submission" date="2020-09" db="EMBL/GenBank/DDBJ databases">
        <authorList>
            <person name="Sun Q."/>
            <person name="Zhou Y."/>
        </authorList>
    </citation>
    <scope>NUCLEOTIDE SEQUENCE</scope>
    <source>
        <strain evidence="8">CGMCC 1.12813</strain>
    </source>
</reference>
<evidence type="ECO:0000313" key="9">
    <source>
        <dbReference type="Proteomes" id="UP000606922"/>
    </source>
</evidence>